<evidence type="ECO:0000313" key="2">
    <source>
        <dbReference type="EMBL" id="AFL77313.1"/>
    </source>
</evidence>
<dbReference type="KEGG" id="afd:Alfi_0951"/>
<dbReference type="AlphaFoldDB" id="I3YJZ5"/>
<organism evidence="2 3">
    <name type="scientific">Alistipes finegoldii (strain DSM 17242 / JCM 16770 / CCUG 46020 / CIP 107999 / KCTC 15236 / AHN 2437)</name>
    <dbReference type="NCBI Taxonomy" id="679935"/>
    <lineage>
        <taxon>Bacteria</taxon>
        <taxon>Pseudomonadati</taxon>
        <taxon>Bacteroidota</taxon>
        <taxon>Bacteroidia</taxon>
        <taxon>Bacteroidales</taxon>
        <taxon>Rikenellaceae</taxon>
        <taxon>Alistipes</taxon>
    </lineage>
</organism>
<dbReference type="Proteomes" id="UP000006052">
    <property type="component" value="Chromosome"/>
</dbReference>
<evidence type="ECO:0000313" key="3">
    <source>
        <dbReference type="Proteomes" id="UP000006052"/>
    </source>
</evidence>
<name>I3YJZ5_ALIFI</name>
<feature type="domain" description="Helix-turn-helix" evidence="1">
    <location>
        <begin position="40"/>
        <end position="89"/>
    </location>
</feature>
<dbReference type="Pfam" id="PF12728">
    <property type="entry name" value="HTH_17"/>
    <property type="match status" value="1"/>
</dbReference>
<dbReference type="SUPFAM" id="SSF46955">
    <property type="entry name" value="Putative DNA-binding domain"/>
    <property type="match status" value="1"/>
</dbReference>
<gene>
    <name evidence="2" type="ordered locus">Alfi_0951</name>
</gene>
<dbReference type="STRING" id="679935.Alfi_0951"/>
<dbReference type="Gene3D" id="1.10.1660.10">
    <property type="match status" value="1"/>
</dbReference>
<accession>I3YJZ5</accession>
<dbReference type="eggNOG" id="COG0789">
    <property type="taxonomic scope" value="Bacteria"/>
</dbReference>
<dbReference type="PANTHER" id="PTHR34585:SF22">
    <property type="entry name" value="HELIX-TURN-HELIX DOMAIN-CONTAINING PROTEIN"/>
    <property type="match status" value="1"/>
</dbReference>
<evidence type="ECO:0000259" key="1">
    <source>
        <dbReference type="Pfam" id="PF12728"/>
    </source>
</evidence>
<dbReference type="InterPro" id="IPR041657">
    <property type="entry name" value="HTH_17"/>
</dbReference>
<proteinExistence type="predicted"/>
<dbReference type="HOGENOM" id="CLU_133781_1_2_10"/>
<dbReference type="InterPro" id="IPR009061">
    <property type="entry name" value="DNA-bd_dom_put_sf"/>
</dbReference>
<sequence length="94" mass="10987">MDCMLIETSAYNDLQAHIQRLLERISNLHALSEKSQNTRWLTTDDVCKALSITKRALQYYRTCGIIPYTAIGNKVVFREEDIRRLLEKNLIKTE</sequence>
<dbReference type="PANTHER" id="PTHR34585">
    <property type="match status" value="1"/>
</dbReference>
<dbReference type="RefSeq" id="WP_014774964.1">
    <property type="nucleotide sequence ID" value="NC_018011.1"/>
</dbReference>
<protein>
    <recommendedName>
        <fullName evidence="1">Helix-turn-helix domain-containing protein</fullName>
    </recommendedName>
</protein>
<dbReference type="EMBL" id="CP003274">
    <property type="protein sequence ID" value="AFL77313.1"/>
    <property type="molecule type" value="Genomic_DNA"/>
</dbReference>
<reference evidence="3" key="1">
    <citation type="journal article" date="2013" name="Stand. Genomic Sci.">
        <title>Complete genome sequence of the bile-resistant pigment-producing anaerobe Alistipes finegoldii type strain (AHN2437(T)).</title>
        <authorList>
            <person name="Mavromatis K."/>
            <person name="Stackebrandt E."/>
            <person name="Munk C."/>
            <person name="Lapidus A."/>
            <person name="Nolan M."/>
            <person name="Lucas S."/>
            <person name="Hammon N."/>
            <person name="Deshpande S."/>
            <person name="Cheng J.F."/>
            <person name="Tapia R."/>
            <person name="Goodwin L.A."/>
            <person name="Pitluck S."/>
            <person name="Liolios K."/>
            <person name="Pagani I."/>
            <person name="Ivanova N."/>
            <person name="Mikhailova N."/>
            <person name="Huntemann M."/>
            <person name="Pati A."/>
            <person name="Chen A."/>
            <person name="Palaniappan K."/>
            <person name="Land M."/>
            <person name="Hauser L."/>
            <person name="Rohde M."/>
            <person name="Gronow S."/>
            <person name="Goker M."/>
            <person name="Detter J.C."/>
            <person name="Bristow J."/>
            <person name="Eisen J.A."/>
            <person name="Markowitz V."/>
            <person name="Hugenholtz P."/>
            <person name="Kyrpides N.C."/>
            <person name="Klenk H.P."/>
            <person name="Woyke T."/>
        </authorList>
    </citation>
    <scope>NUCLEOTIDE SEQUENCE</scope>
    <source>
        <strain evidence="3">DSM 17242 / JCM 16770 / AHN 2437 / CCUG 46020 / CIP 107999</strain>
    </source>
</reference>